<dbReference type="EMBL" id="CAJVCH010037619">
    <property type="protein sequence ID" value="CAG7716312.1"/>
    <property type="molecule type" value="Genomic_DNA"/>
</dbReference>
<reference evidence="1" key="1">
    <citation type="submission" date="2021-06" db="EMBL/GenBank/DDBJ databases">
        <authorList>
            <person name="Hodson N. C."/>
            <person name="Mongue J. A."/>
            <person name="Jaron S. K."/>
        </authorList>
    </citation>
    <scope>NUCLEOTIDE SEQUENCE</scope>
</reference>
<name>A0A8J2NS01_9HEXA</name>
<evidence type="ECO:0000313" key="1">
    <source>
        <dbReference type="EMBL" id="CAG7716312.1"/>
    </source>
</evidence>
<protein>
    <submittedName>
        <fullName evidence="1">Uncharacterized protein</fullName>
    </submittedName>
</protein>
<proteinExistence type="predicted"/>
<dbReference type="Proteomes" id="UP000708208">
    <property type="component" value="Unassembled WGS sequence"/>
</dbReference>
<organism evidence="1 2">
    <name type="scientific">Allacma fusca</name>
    <dbReference type="NCBI Taxonomy" id="39272"/>
    <lineage>
        <taxon>Eukaryota</taxon>
        <taxon>Metazoa</taxon>
        <taxon>Ecdysozoa</taxon>
        <taxon>Arthropoda</taxon>
        <taxon>Hexapoda</taxon>
        <taxon>Collembola</taxon>
        <taxon>Symphypleona</taxon>
        <taxon>Sminthuridae</taxon>
        <taxon>Allacma</taxon>
    </lineage>
</organism>
<sequence>MAITAGLHRPNILLRIIKKENADVTKFIADYRQTQILVTTINAVFSDVGPLVQATWMSATIAVLVGLVRSDEWLHRLALCTGAGFNLGIGILWNQFAGAVYEESKETLMRRRRLCRLKYHKLRLRALQSIKIFCGSLFYFDRGIIISAIRIIQDNVITILLYPER</sequence>
<gene>
    <name evidence="1" type="ORF">AFUS01_LOCUS5828</name>
</gene>
<comment type="caution">
    <text evidence="1">The sequence shown here is derived from an EMBL/GenBank/DDBJ whole genome shotgun (WGS) entry which is preliminary data.</text>
</comment>
<keyword evidence="2" id="KW-1185">Reference proteome</keyword>
<dbReference type="AlphaFoldDB" id="A0A8J2NS01"/>
<evidence type="ECO:0000313" key="2">
    <source>
        <dbReference type="Proteomes" id="UP000708208"/>
    </source>
</evidence>
<accession>A0A8J2NS01</accession>